<dbReference type="GO" id="GO:0005524">
    <property type="term" value="F:ATP binding"/>
    <property type="evidence" value="ECO:0007669"/>
    <property type="project" value="UniProtKB-UniRule"/>
</dbReference>
<evidence type="ECO:0000256" key="2">
    <source>
        <dbReference type="ARBA" id="ARBA00022801"/>
    </source>
</evidence>
<dbReference type="RefSeq" id="XP_028866424.1">
    <property type="nucleotide sequence ID" value="XM_029010591.1"/>
</dbReference>
<keyword evidence="3 5" id="KW-0067">ATP-binding</keyword>
<dbReference type="OrthoDB" id="10256233at2759"/>
<dbReference type="SUPFAM" id="SSF52540">
    <property type="entry name" value="P-loop containing nucleoside triphosphate hydrolases"/>
    <property type="match status" value="2"/>
</dbReference>
<keyword evidence="9" id="KW-1185">Reference proteome</keyword>
<dbReference type="GeneID" id="39873951"/>
<name>A0A2H6KB06_9APIC</name>
<gene>
    <name evidence="8" type="ORF">BOVATA_016740</name>
</gene>
<comment type="domain">
    <text evidence="5">The Q motif is unique to and characteristic of the DEAD box family of RNA helicases and controls ATP binding and hydrolysis.</text>
</comment>
<protein>
    <recommendedName>
        <fullName evidence="5">ATP-dependent RNA helicase</fullName>
        <ecNumber evidence="5">3.6.4.13</ecNumber>
    </recommendedName>
</protein>
<proteinExistence type="inferred from homology"/>
<keyword evidence="5" id="KW-0347">Helicase</keyword>
<comment type="similarity">
    <text evidence="5">Belongs to the DEAD box helicase family.</text>
</comment>
<evidence type="ECO:0000256" key="5">
    <source>
        <dbReference type="RuleBase" id="RU365068"/>
    </source>
</evidence>
<feature type="region of interest" description="Disordered" evidence="6">
    <location>
        <begin position="345"/>
        <end position="370"/>
    </location>
</feature>
<keyword evidence="1 5" id="KW-0547">Nucleotide-binding</keyword>
<dbReference type="Proteomes" id="UP000236319">
    <property type="component" value="Unassembled WGS sequence"/>
</dbReference>
<dbReference type="GO" id="GO:0003724">
    <property type="term" value="F:RNA helicase activity"/>
    <property type="evidence" value="ECO:0007669"/>
    <property type="project" value="UniProtKB-EC"/>
</dbReference>
<evidence type="ECO:0000256" key="1">
    <source>
        <dbReference type="ARBA" id="ARBA00022741"/>
    </source>
</evidence>
<comment type="function">
    <text evidence="5">RNA helicase.</text>
</comment>
<evidence type="ECO:0000256" key="3">
    <source>
        <dbReference type="ARBA" id="ARBA00022840"/>
    </source>
</evidence>
<dbReference type="SMART" id="SM00490">
    <property type="entry name" value="HELICc"/>
    <property type="match status" value="1"/>
</dbReference>
<keyword evidence="2 5" id="KW-0378">Hydrolase</keyword>
<dbReference type="PROSITE" id="PS51194">
    <property type="entry name" value="HELICASE_CTER"/>
    <property type="match status" value="1"/>
</dbReference>
<comment type="caution">
    <text evidence="8">The sequence shown here is derived from an EMBL/GenBank/DDBJ whole genome shotgun (WGS) entry which is preliminary data.</text>
</comment>
<dbReference type="VEuPathDB" id="PiroplasmaDB:BOVATA_016740"/>
<dbReference type="EMBL" id="BDSA01000002">
    <property type="protein sequence ID" value="GBE60181.1"/>
    <property type="molecule type" value="Genomic_DNA"/>
</dbReference>
<dbReference type="InterPro" id="IPR027417">
    <property type="entry name" value="P-loop_NTPase"/>
</dbReference>
<dbReference type="Gene3D" id="3.40.50.300">
    <property type="entry name" value="P-loop containing nucleotide triphosphate hydrolases"/>
    <property type="match status" value="2"/>
</dbReference>
<evidence type="ECO:0000313" key="8">
    <source>
        <dbReference type="EMBL" id="GBE60181.1"/>
    </source>
</evidence>
<comment type="catalytic activity">
    <reaction evidence="5">
        <text>ATP + H2O = ADP + phosphate + H(+)</text>
        <dbReference type="Rhea" id="RHEA:13065"/>
        <dbReference type="ChEBI" id="CHEBI:15377"/>
        <dbReference type="ChEBI" id="CHEBI:15378"/>
        <dbReference type="ChEBI" id="CHEBI:30616"/>
        <dbReference type="ChEBI" id="CHEBI:43474"/>
        <dbReference type="ChEBI" id="CHEBI:456216"/>
        <dbReference type="EC" id="3.6.4.13"/>
    </reaction>
</comment>
<dbReference type="GO" id="GO:0003723">
    <property type="term" value="F:RNA binding"/>
    <property type="evidence" value="ECO:0007669"/>
    <property type="project" value="UniProtKB-UniRule"/>
</dbReference>
<accession>A0A2H6KB06</accession>
<sequence>MVPLRVTCGPITGYRTGCHVLSTCVNSNVAPAACVTPTYRITNPSIAASHDKDRIQTQKWALEGRRWFQTGGTAPGGGFGMREWVDFSHLQFDPQLVKHLKLFGLEAFKSFQYIMARNIIDALGSMEAGTGKTVASKFVFHNDPDSGKSIGYILPLLHVYGFKGVSKGDNVVTSQGSTLVVARDEKTSLSLGAMIIAMNPNLECVILDDVEDAGIDKAHSRGSKAAAGAAAFGRGKHTEQTICDTISGGKSGRASHKPPHANETYGLNNNSKVLVVSVNRLRTLLTTKSAGLPTAQLAGVACVIFDDLSRYFAHGHIVSDVYRRIKSAKLSAAAAAAVDAANSGNVQASNASGKRGKRQHKSNTAQNDVSVATRATADDVHIVCIVDSLGESFCNFATEHLSGFWLYDFKNGTRQKLVGDGRTDAVRLEVDLDATPEIVAAAEGELPGGTNLPIEHSICKVAGGKSKWERIYALKCLVYHYLNLPTFPLQSMLPPMLKRPKASHQCIIFVANRSQQRHLCALECFRDLASRLGSDLTVQERAYNLNSFRNGSRPILIATDASVAGCNFDDVRYVFNYQPPQTADVYRGRAAIAGKNSNSLCVTLYSREQYSAFSNVLKTLGKRVSIHIPPSRDYMLKFNAAWLQKFANQLVELNPSFLAPFRNKAEDLLEKHGKDAIFSKTLSLLLGSDIGRQDDGSTGNNDLPRDCSLLTGRRGYVAVTVFDGGSDCSMSGSDLVKMVQRLLPDANPATLLGKYAKTESGYVIDVAAEHVTALLAAAANEPEVCFEVSTRMPKMLLETGSGSTKAKGHMNKLPWRRYKIRRFRLQKRMV</sequence>
<dbReference type="InterPro" id="IPR001650">
    <property type="entry name" value="Helicase_C-like"/>
</dbReference>
<dbReference type="Pfam" id="PF00271">
    <property type="entry name" value="Helicase_C"/>
    <property type="match status" value="1"/>
</dbReference>
<evidence type="ECO:0000256" key="4">
    <source>
        <dbReference type="ARBA" id="ARBA00022884"/>
    </source>
</evidence>
<evidence type="ECO:0000313" key="9">
    <source>
        <dbReference type="Proteomes" id="UP000236319"/>
    </source>
</evidence>
<dbReference type="AlphaFoldDB" id="A0A2H6KB06"/>
<keyword evidence="4 5" id="KW-0694">RNA-binding</keyword>
<organism evidence="8 9">
    <name type="scientific">Babesia ovata</name>
    <dbReference type="NCBI Taxonomy" id="189622"/>
    <lineage>
        <taxon>Eukaryota</taxon>
        <taxon>Sar</taxon>
        <taxon>Alveolata</taxon>
        <taxon>Apicomplexa</taxon>
        <taxon>Aconoidasida</taxon>
        <taxon>Piroplasmida</taxon>
        <taxon>Babesiidae</taxon>
        <taxon>Babesia</taxon>
    </lineage>
</organism>
<reference evidence="8 9" key="1">
    <citation type="journal article" date="2017" name="BMC Genomics">
        <title>Whole-genome assembly of Babesia ovata and comparative genomics between closely related pathogens.</title>
        <authorList>
            <person name="Yamagishi J."/>
            <person name="Asada M."/>
            <person name="Hakimi H."/>
            <person name="Tanaka T.Q."/>
            <person name="Sugimoto C."/>
            <person name="Kawazu S."/>
        </authorList>
    </citation>
    <scope>NUCLEOTIDE SEQUENCE [LARGE SCALE GENOMIC DNA]</scope>
    <source>
        <strain evidence="8 9">Miyake</strain>
    </source>
</reference>
<evidence type="ECO:0000256" key="6">
    <source>
        <dbReference type="SAM" id="MobiDB-lite"/>
    </source>
</evidence>
<feature type="region of interest" description="Disordered" evidence="6">
    <location>
        <begin position="246"/>
        <end position="266"/>
    </location>
</feature>
<dbReference type="PANTHER" id="PTHR24031">
    <property type="entry name" value="RNA HELICASE"/>
    <property type="match status" value="1"/>
</dbReference>
<evidence type="ECO:0000259" key="7">
    <source>
        <dbReference type="PROSITE" id="PS51194"/>
    </source>
</evidence>
<dbReference type="GO" id="GO:0016787">
    <property type="term" value="F:hydrolase activity"/>
    <property type="evidence" value="ECO:0007669"/>
    <property type="project" value="UniProtKB-KW"/>
</dbReference>
<dbReference type="EC" id="3.6.4.13" evidence="5"/>
<feature type="domain" description="Helicase C-terminal" evidence="7">
    <location>
        <begin position="492"/>
        <end position="636"/>
    </location>
</feature>